<dbReference type="EMBL" id="MLYV02001234">
    <property type="protein sequence ID" value="PSR71894.1"/>
    <property type="molecule type" value="Genomic_DNA"/>
</dbReference>
<dbReference type="GO" id="GO:0005634">
    <property type="term" value="C:nucleus"/>
    <property type="evidence" value="ECO:0007669"/>
    <property type="project" value="UniProtKB-SubCell"/>
</dbReference>
<keyword evidence="5" id="KW-0234">DNA repair</keyword>
<dbReference type="SUPFAM" id="SSF48371">
    <property type="entry name" value="ARM repeat"/>
    <property type="match status" value="1"/>
</dbReference>
<comment type="similarity">
    <text evidence="2 5">Belongs to the MET18/MMS19 family.</text>
</comment>
<dbReference type="InterPro" id="IPR029240">
    <property type="entry name" value="MMS19_N"/>
</dbReference>
<evidence type="ECO:0000256" key="3">
    <source>
        <dbReference type="ARBA" id="ARBA00022737"/>
    </source>
</evidence>
<feature type="domain" description="MMS19 N-terminal" evidence="7">
    <location>
        <begin position="2"/>
        <end position="142"/>
    </location>
</feature>
<keyword evidence="3" id="KW-0677">Repeat</keyword>
<dbReference type="GO" id="GO:0097361">
    <property type="term" value="C:cytosolic [4Fe-4S] assembly targeting complex"/>
    <property type="evidence" value="ECO:0007669"/>
    <property type="project" value="UniProtKB-UniRule"/>
</dbReference>
<accession>A0A2R6NHN4</accession>
<evidence type="ECO:0000313" key="8">
    <source>
        <dbReference type="EMBL" id="PSR71894.1"/>
    </source>
</evidence>
<dbReference type="GO" id="GO:0016226">
    <property type="term" value="P:iron-sulfur cluster assembly"/>
    <property type="evidence" value="ECO:0007669"/>
    <property type="project" value="UniProtKB-UniRule"/>
</dbReference>
<comment type="function">
    <text evidence="5">Key component of the cytosolic iron-sulfur protein assembly (CIA) complex, a multiprotein complex that mediates the incorporation of iron-sulfur cluster into apoproteins specifically involved in DNA metabolism and genomic integrity. In the CIA complex, MMS19 acts as an adapter between early-acting CIA components and a subset of cellular target iron-sulfur proteins.</text>
</comment>
<dbReference type="Gene3D" id="1.25.10.10">
    <property type="entry name" value="Leucine-rich Repeat Variant"/>
    <property type="match status" value="1"/>
</dbReference>
<evidence type="ECO:0000259" key="6">
    <source>
        <dbReference type="Pfam" id="PF12460"/>
    </source>
</evidence>
<dbReference type="InterPro" id="IPR016024">
    <property type="entry name" value="ARM-type_fold"/>
</dbReference>
<protein>
    <recommendedName>
        <fullName evidence="5">MMS19 nucleotide excision repair protein</fullName>
    </recommendedName>
</protein>
<dbReference type="GO" id="GO:0051604">
    <property type="term" value="P:protein maturation"/>
    <property type="evidence" value="ECO:0007669"/>
    <property type="project" value="UniProtKB-UniRule"/>
</dbReference>
<dbReference type="Proteomes" id="UP000186601">
    <property type="component" value="Unassembled WGS sequence"/>
</dbReference>
<keyword evidence="9" id="KW-1185">Reference proteome</keyword>
<dbReference type="InterPro" id="IPR039920">
    <property type="entry name" value="MMS19"/>
</dbReference>
<feature type="domain" description="MMS19 C-terminal" evidence="6">
    <location>
        <begin position="385"/>
        <end position="761"/>
    </location>
</feature>
<proteinExistence type="inferred from homology"/>
<evidence type="ECO:0000313" key="9">
    <source>
        <dbReference type="Proteomes" id="UP000186601"/>
    </source>
</evidence>
<keyword evidence="4 5" id="KW-0539">Nucleus</keyword>
<evidence type="ECO:0000259" key="7">
    <source>
        <dbReference type="Pfam" id="PF14500"/>
    </source>
</evidence>
<gene>
    <name evidence="8" type="ORF">PHLCEN_2v12238</name>
</gene>
<evidence type="ECO:0000256" key="1">
    <source>
        <dbReference type="ARBA" id="ARBA00004123"/>
    </source>
</evidence>
<comment type="caution">
    <text evidence="8">The sequence shown here is derived from an EMBL/GenBank/DDBJ whole genome shotgun (WGS) entry which is preliminary data.</text>
</comment>
<dbReference type="GO" id="GO:0006281">
    <property type="term" value="P:DNA repair"/>
    <property type="evidence" value="ECO:0007669"/>
    <property type="project" value="UniProtKB-UniRule"/>
</dbReference>
<sequence length="777" mass="86258">MDREFLDGYIALAEGEKDPRNLLLAFAIARVLLIEFDVTHHVEHLFNITFCYFPITFRPPPDDPYGITTEDLKKALRDCLSATPAFGLLAVPLFLEKLTAGSPVTKRDTLQTLSICFPIYGALVARNNAKKLWNAFKLEIFQPTDIETENLALKATQALIQTIYSATDVFSKDEEIEGLAKDACEECIRILKEPEKSQAKPAIKVLSAFVSTTPSVSKFTLAQAIPHLVGIFLNRDEVQNRAPTLQLLSDLVEAARDSKLDDSNPEEIPLAPYKDEVLGAFTVGLKNTSTCVHAIAGLNGLVSTPGLLTDEELGFVVHNLNEVLTGGAAEENEDVSDAIINLLTNISSSAPRHVSQTTLPLLFNSLPDRAPPRKAEPDRLKYWRTLSFLKRLCLQPDLFEMLVVRLSTKLDLVCFGTKADGITEVDSEPGAAYAHSILRTLADVIAKKVDLGHSDVVKYLDRMVPKLYNLHIYSALVSQGDYVIASDPRLVSVSAEIVTLVVQTLPAQRQESFLASLLAAYIEGEATRIAQGQQKIPEDRKFAPFDLSAPTVQKNLVLLFSAGLIALHKDVALPVDNESVFLERLLDWSINQTESVFQRDAVFHALASLLNKRADVYSTFLTDRSDHFWSSQVANASLQTETRKKAISAWTWMTKALLVRGHNLAQSFTDRFFELFDDPDMNWEAARAIGKIVSPDKILTKKNHAVAKFLFAQKFSNAMLPRIIEGAKSSSQSRLQNAYLVALTSLIKSIPKTAYAHEMLTVRLNIRTRRTALMRLP</sequence>
<evidence type="ECO:0000256" key="2">
    <source>
        <dbReference type="ARBA" id="ARBA00009340"/>
    </source>
</evidence>
<dbReference type="InterPro" id="IPR011989">
    <property type="entry name" value="ARM-like"/>
</dbReference>
<name>A0A2R6NHN4_9APHY</name>
<evidence type="ECO:0000256" key="4">
    <source>
        <dbReference type="ARBA" id="ARBA00023242"/>
    </source>
</evidence>
<dbReference type="STRING" id="98765.A0A2R6NHN4"/>
<evidence type="ECO:0000256" key="5">
    <source>
        <dbReference type="RuleBase" id="RU367072"/>
    </source>
</evidence>
<dbReference type="OrthoDB" id="342900at2759"/>
<dbReference type="AlphaFoldDB" id="A0A2R6NHN4"/>
<dbReference type="Pfam" id="PF14500">
    <property type="entry name" value="MMS19_N"/>
    <property type="match status" value="1"/>
</dbReference>
<dbReference type="PANTHER" id="PTHR12891">
    <property type="entry name" value="DNA REPAIR/TRANSCRIPTION PROTEIN MET18/MMS19"/>
    <property type="match status" value="1"/>
</dbReference>
<reference evidence="8 9" key="1">
    <citation type="submission" date="2018-02" db="EMBL/GenBank/DDBJ databases">
        <title>Genome sequence of the basidiomycete white-rot fungus Phlebia centrifuga.</title>
        <authorList>
            <person name="Granchi Z."/>
            <person name="Peng M."/>
            <person name="de Vries R.P."/>
            <person name="Hilden K."/>
            <person name="Makela M.R."/>
            <person name="Grigoriev I."/>
            <person name="Riley R."/>
        </authorList>
    </citation>
    <scope>NUCLEOTIDE SEQUENCE [LARGE SCALE GENOMIC DNA]</scope>
    <source>
        <strain evidence="8 9">FBCC195</strain>
    </source>
</reference>
<organism evidence="8 9">
    <name type="scientific">Hermanssonia centrifuga</name>
    <dbReference type="NCBI Taxonomy" id="98765"/>
    <lineage>
        <taxon>Eukaryota</taxon>
        <taxon>Fungi</taxon>
        <taxon>Dikarya</taxon>
        <taxon>Basidiomycota</taxon>
        <taxon>Agaricomycotina</taxon>
        <taxon>Agaricomycetes</taxon>
        <taxon>Polyporales</taxon>
        <taxon>Meruliaceae</taxon>
        <taxon>Hermanssonia</taxon>
    </lineage>
</organism>
<keyword evidence="5" id="KW-0227">DNA damage</keyword>
<dbReference type="PANTHER" id="PTHR12891:SF0">
    <property type="entry name" value="MMS19 NUCLEOTIDE EXCISION REPAIR PROTEIN HOMOLOG"/>
    <property type="match status" value="1"/>
</dbReference>
<dbReference type="InterPro" id="IPR024687">
    <property type="entry name" value="MMS19_C"/>
</dbReference>
<comment type="subcellular location">
    <subcellularLocation>
        <location evidence="1 5">Nucleus</location>
    </subcellularLocation>
</comment>
<dbReference type="Pfam" id="PF12460">
    <property type="entry name" value="MMS19_C"/>
    <property type="match status" value="1"/>
</dbReference>